<keyword evidence="2" id="KW-1185">Reference proteome</keyword>
<gene>
    <name evidence="1" type="ORF">MRB53_023048</name>
</gene>
<accession>A0ACC2L8P2</accession>
<dbReference type="EMBL" id="CM056815">
    <property type="protein sequence ID" value="KAJ8629725.1"/>
    <property type="molecule type" value="Genomic_DNA"/>
</dbReference>
<protein>
    <submittedName>
        <fullName evidence="1">Uncharacterized protein</fullName>
    </submittedName>
</protein>
<name>A0ACC2L8P2_PERAE</name>
<comment type="caution">
    <text evidence="1">The sequence shown here is derived from an EMBL/GenBank/DDBJ whole genome shotgun (WGS) entry which is preliminary data.</text>
</comment>
<proteinExistence type="predicted"/>
<organism evidence="1 2">
    <name type="scientific">Persea americana</name>
    <name type="common">Avocado</name>
    <dbReference type="NCBI Taxonomy" id="3435"/>
    <lineage>
        <taxon>Eukaryota</taxon>
        <taxon>Viridiplantae</taxon>
        <taxon>Streptophyta</taxon>
        <taxon>Embryophyta</taxon>
        <taxon>Tracheophyta</taxon>
        <taxon>Spermatophyta</taxon>
        <taxon>Magnoliopsida</taxon>
        <taxon>Magnoliidae</taxon>
        <taxon>Laurales</taxon>
        <taxon>Lauraceae</taxon>
        <taxon>Persea</taxon>
    </lineage>
</organism>
<reference evidence="1 2" key="1">
    <citation type="journal article" date="2022" name="Hortic Res">
        <title>A haplotype resolved chromosomal level avocado genome allows analysis of novel avocado genes.</title>
        <authorList>
            <person name="Nath O."/>
            <person name="Fletcher S.J."/>
            <person name="Hayward A."/>
            <person name="Shaw L.M."/>
            <person name="Masouleh A.K."/>
            <person name="Furtado A."/>
            <person name="Henry R.J."/>
            <person name="Mitter N."/>
        </authorList>
    </citation>
    <scope>NUCLEOTIDE SEQUENCE [LARGE SCALE GENOMIC DNA]</scope>
    <source>
        <strain evidence="2">cv. Hass</strain>
    </source>
</reference>
<sequence length="118" mass="13913">MISEWRVKERGFHREESRERVWEGRKPMSRPRHRKKEERVGGGAVAGRRITGGELRRWIERRDEDSGDRGARPCKLPTIWGFSPLSICLREGRRKNGRHSFAPIPRALHMLERFLPCT</sequence>
<evidence type="ECO:0000313" key="2">
    <source>
        <dbReference type="Proteomes" id="UP001234297"/>
    </source>
</evidence>
<dbReference type="Proteomes" id="UP001234297">
    <property type="component" value="Chromosome 7"/>
</dbReference>
<evidence type="ECO:0000313" key="1">
    <source>
        <dbReference type="EMBL" id="KAJ8629725.1"/>
    </source>
</evidence>